<feature type="transmembrane region" description="Helical" evidence="1">
    <location>
        <begin position="108"/>
        <end position="129"/>
    </location>
</feature>
<gene>
    <name evidence="3" type="ORF">PoB_003596700</name>
</gene>
<dbReference type="Proteomes" id="UP000735302">
    <property type="component" value="Unassembled WGS sequence"/>
</dbReference>
<dbReference type="GO" id="GO:0005789">
    <property type="term" value="C:endoplasmic reticulum membrane"/>
    <property type="evidence" value="ECO:0007669"/>
    <property type="project" value="UniProtKB-SubCell"/>
</dbReference>
<proteinExistence type="inferred from homology"/>
<evidence type="ECO:0000256" key="1">
    <source>
        <dbReference type="RuleBase" id="RU361229"/>
    </source>
</evidence>
<dbReference type="EMBL" id="BLXT01004093">
    <property type="protein sequence ID" value="GFO09462.1"/>
    <property type="molecule type" value="Genomic_DNA"/>
</dbReference>
<evidence type="ECO:0000313" key="4">
    <source>
        <dbReference type="Proteomes" id="UP000735302"/>
    </source>
</evidence>
<sequence>MIIITGNYNFFNLLTITICIGLLDDDFFMFSRPATYKGNSKKSSSKGWGNSVQALLRISIPLAVLGYMAYLTVKWFALSVDMNNYSIKSEIVFTKKQFYLWLEQIMPVSIYLAAASLVLEVLISLLRFVASVFPRLAGLGMG</sequence>
<comment type="subcellular location">
    <subcellularLocation>
        <location evidence="1">Endoplasmic reticulum membrane</location>
        <topology evidence="1">Multi-pass membrane protein</topology>
    </subcellularLocation>
</comment>
<reference evidence="3 4" key="1">
    <citation type="journal article" date="2021" name="Elife">
        <title>Chloroplast acquisition without the gene transfer in kleptoplastic sea slugs, Plakobranchus ocellatus.</title>
        <authorList>
            <person name="Maeda T."/>
            <person name="Takahashi S."/>
            <person name="Yoshida T."/>
            <person name="Shimamura S."/>
            <person name="Takaki Y."/>
            <person name="Nagai Y."/>
            <person name="Toyoda A."/>
            <person name="Suzuki Y."/>
            <person name="Arimoto A."/>
            <person name="Ishii H."/>
            <person name="Satoh N."/>
            <person name="Nishiyama T."/>
            <person name="Hasebe M."/>
            <person name="Maruyama T."/>
            <person name="Minagawa J."/>
            <person name="Obokata J."/>
            <person name="Shigenobu S."/>
        </authorList>
    </citation>
    <scope>NUCLEOTIDE SEQUENCE [LARGE SCALE GENOMIC DNA]</scope>
</reference>
<dbReference type="Pfam" id="PF06762">
    <property type="entry name" value="LMF1"/>
    <property type="match status" value="1"/>
</dbReference>
<evidence type="ECO:0000259" key="2">
    <source>
        <dbReference type="Pfam" id="PF06762"/>
    </source>
</evidence>
<dbReference type="AlphaFoldDB" id="A0AAV4AR98"/>
<accession>A0AAV4AR98</accession>
<keyword evidence="4" id="KW-1185">Reference proteome</keyword>
<keyword evidence="1" id="KW-1133">Transmembrane helix</keyword>
<dbReference type="PANTHER" id="PTHR14463">
    <property type="entry name" value="LIPASE MATURATION FACTOR"/>
    <property type="match status" value="1"/>
</dbReference>
<evidence type="ECO:0000313" key="3">
    <source>
        <dbReference type="EMBL" id="GFO09462.1"/>
    </source>
</evidence>
<feature type="transmembrane region" description="Helical" evidence="1">
    <location>
        <begin position="54"/>
        <end position="73"/>
    </location>
</feature>
<comment type="similarity">
    <text evidence="1">Belongs to the lipase maturation factor family.</text>
</comment>
<comment type="caution">
    <text evidence="3">The sequence shown here is derived from an EMBL/GenBank/DDBJ whole genome shotgun (WGS) entry which is preliminary data.</text>
</comment>
<protein>
    <recommendedName>
        <fullName evidence="1">Lipase maturation factor</fullName>
    </recommendedName>
</protein>
<feature type="domain" description="Lipase maturation factor 1/2 N-terminal" evidence="2">
    <location>
        <begin position="1"/>
        <end position="28"/>
    </location>
</feature>
<keyword evidence="1" id="KW-0472">Membrane</keyword>
<keyword evidence="1" id="KW-0256">Endoplasmic reticulum</keyword>
<comment type="caution">
    <text evidence="1">Lacks conserved residue(s) required for the propagation of feature annotation.</text>
</comment>
<dbReference type="InterPro" id="IPR057434">
    <property type="entry name" value="LMF1/2_N"/>
</dbReference>
<feature type="transmembrane region" description="Helical" evidence="1">
    <location>
        <begin position="6"/>
        <end position="23"/>
    </location>
</feature>
<keyword evidence="1" id="KW-0812">Transmembrane</keyword>
<comment type="function">
    <text evidence="1">Involved in the maturation of specific proteins in the endoplasmic reticulum.</text>
</comment>
<organism evidence="3 4">
    <name type="scientific">Plakobranchus ocellatus</name>
    <dbReference type="NCBI Taxonomy" id="259542"/>
    <lineage>
        <taxon>Eukaryota</taxon>
        <taxon>Metazoa</taxon>
        <taxon>Spiralia</taxon>
        <taxon>Lophotrochozoa</taxon>
        <taxon>Mollusca</taxon>
        <taxon>Gastropoda</taxon>
        <taxon>Heterobranchia</taxon>
        <taxon>Euthyneura</taxon>
        <taxon>Panpulmonata</taxon>
        <taxon>Sacoglossa</taxon>
        <taxon>Placobranchoidea</taxon>
        <taxon>Plakobranchidae</taxon>
        <taxon>Plakobranchus</taxon>
    </lineage>
</organism>
<dbReference type="GO" id="GO:0051604">
    <property type="term" value="P:protein maturation"/>
    <property type="evidence" value="ECO:0007669"/>
    <property type="project" value="InterPro"/>
</dbReference>
<name>A0AAV4AR98_9GAST</name>
<dbReference type="InterPro" id="IPR009613">
    <property type="entry name" value="LMF"/>
</dbReference>
<dbReference type="PANTHER" id="PTHR14463:SF5">
    <property type="entry name" value="LIPASE MATURATION FACTOR 2"/>
    <property type="match status" value="1"/>
</dbReference>